<evidence type="ECO:0000313" key="1">
    <source>
        <dbReference type="EMBL" id="GAG23837.1"/>
    </source>
</evidence>
<gene>
    <name evidence="1" type="ORF">S01H1_58972</name>
</gene>
<accession>X0WKS7</accession>
<dbReference type="EMBL" id="BARS01038545">
    <property type="protein sequence ID" value="GAG23837.1"/>
    <property type="molecule type" value="Genomic_DNA"/>
</dbReference>
<organism evidence="1">
    <name type="scientific">marine sediment metagenome</name>
    <dbReference type="NCBI Taxonomy" id="412755"/>
    <lineage>
        <taxon>unclassified sequences</taxon>
        <taxon>metagenomes</taxon>
        <taxon>ecological metagenomes</taxon>
    </lineage>
</organism>
<dbReference type="Pfam" id="PF13289">
    <property type="entry name" value="SIR2_2"/>
    <property type="match status" value="1"/>
</dbReference>
<dbReference type="AlphaFoldDB" id="X0WKS7"/>
<proteinExistence type="predicted"/>
<name>X0WKS7_9ZZZZ</name>
<comment type="caution">
    <text evidence="1">The sequence shown here is derived from an EMBL/GenBank/DDBJ whole genome shotgun (WGS) entry which is preliminary data.</text>
</comment>
<protein>
    <submittedName>
        <fullName evidence="1">Uncharacterized protein</fullName>
    </submittedName>
</protein>
<reference evidence="1" key="1">
    <citation type="journal article" date="2014" name="Front. Microbiol.">
        <title>High frequency of phylogenetically diverse reductive dehalogenase-homologous genes in deep subseafloor sedimentary metagenomes.</title>
        <authorList>
            <person name="Kawai M."/>
            <person name="Futagami T."/>
            <person name="Toyoda A."/>
            <person name="Takaki Y."/>
            <person name="Nishi S."/>
            <person name="Hori S."/>
            <person name="Arai W."/>
            <person name="Tsubouchi T."/>
            <person name="Morono Y."/>
            <person name="Uchiyama I."/>
            <person name="Ito T."/>
            <person name="Fujiyama A."/>
            <person name="Inagaki F."/>
            <person name="Takami H."/>
        </authorList>
    </citation>
    <scope>NUCLEOTIDE SEQUENCE</scope>
    <source>
        <strain evidence="1">Expedition CK06-06</strain>
    </source>
</reference>
<sequence length="230" mass="27021">MLYLQHQIYGKDESKKENLIKSYIEWKEKKTKEKKSPEFLFNVAELCQNDSIKAVVTYNYDEFLSILINSNSIRKAEDVFHFQQQKSVAHDKLLIYHVHGFIPGPQSIIKQNPENIVLAYDEYFQNMLEPFSWQTTTQLHFLMNYTCLFLGTSLNDINMLRILSYAKKYSRASNHYVIFKEENAKNNETISSALNLIHSSVLEEVGIQKIIAGDEYYHIYEMVKKINDIN</sequence>